<evidence type="ECO:0000313" key="2">
    <source>
        <dbReference type="WBParaSite" id="nRc.2.0.1.t06512-RA"/>
    </source>
</evidence>
<dbReference type="Proteomes" id="UP000887565">
    <property type="component" value="Unplaced"/>
</dbReference>
<reference evidence="2" key="1">
    <citation type="submission" date="2022-11" db="UniProtKB">
        <authorList>
            <consortium name="WormBaseParasite"/>
        </authorList>
    </citation>
    <scope>IDENTIFICATION</scope>
</reference>
<proteinExistence type="predicted"/>
<accession>A0A915HY68</accession>
<organism evidence="1 2">
    <name type="scientific">Romanomermis culicivorax</name>
    <name type="common">Nematode worm</name>
    <dbReference type="NCBI Taxonomy" id="13658"/>
    <lineage>
        <taxon>Eukaryota</taxon>
        <taxon>Metazoa</taxon>
        <taxon>Ecdysozoa</taxon>
        <taxon>Nematoda</taxon>
        <taxon>Enoplea</taxon>
        <taxon>Dorylaimia</taxon>
        <taxon>Mermithida</taxon>
        <taxon>Mermithoidea</taxon>
        <taxon>Mermithidae</taxon>
        <taxon>Romanomermis</taxon>
    </lineage>
</organism>
<dbReference type="AlphaFoldDB" id="A0A915HY68"/>
<protein>
    <submittedName>
        <fullName evidence="2">Uncharacterized protein</fullName>
    </submittedName>
</protein>
<evidence type="ECO:0000313" key="1">
    <source>
        <dbReference type="Proteomes" id="UP000887565"/>
    </source>
</evidence>
<sequence>MFAKCRFHDYNWGVGINDSAVGNFDFATYRELKRPEDNMEHWAPVLISGWVLAVPSLMGIWEAHGEAYLCTNVLVDGVRLSIWQTDEQMWHES</sequence>
<keyword evidence="1" id="KW-1185">Reference proteome</keyword>
<name>A0A915HY68_ROMCU</name>
<dbReference type="WBParaSite" id="nRc.2.0.1.t06512-RA">
    <property type="protein sequence ID" value="nRc.2.0.1.t06512-RA"/>
    <property type="gene ID" value="nRc.2.0.1.g06512"/>
</dbReference>